<feature type="region of interest" description="Disordered" evidence="10">
    <location>
        <begin position="610"/>
        <end position="637"/>
    </location>
</feature>
<evidence type="ECO:0000259" key="11">
    <source>
        <dbReference type="PROSITE" id="PS50011"/>
    </source>
</evidence>
<dbReference type="EMBL" id="JAQMWT010000093">
    <property type="protein sequence ID" value="KAJ8610842.1"/>
    <property type="molecule type" value="Genomic_DNA"/>
</dbReference>
<evidence type="ECO:0000259" key="12">
    <source>
        <dbReference type="PROSITE" id="PS50178"/>
    </source>
</evidence>
<dbReference type="Gene3D" id="1.10.510.10">
    <property type="entry name" value="Transferase(Phosphotransferase) domain 1"/>
    <property type="match status" value="1"/>
</dbReference>
<keyword evidence="4" id="KW-0547">Nucleotide-binding</keyword>
<feature type="compositionally biased region" description="Basic and acidic residues" evidence="10">
    <location>
        <begin position="562"/>
        <end position="573"/>
    </location>
</feature>
<organism evidence="13 14">
    <name type="scientific">Chrysophaeum taylorii</name>
    <dbReference type="NCBI Taxonomy" id="2483200"/>
    <lineage>
        <taxon>Eukaryota</taxon>
        <taxon>Sar</taxon>
        <taxon>Stramenopiles</taxon>
        <taxon>Ochrophyta</taxon>
        <taxon>Pelagophyceae</taxon>
        <taxon>Pelagomonadales</taxon>
        <taxon>Pelagomonadaceae</taxon>
        <taxon>Chrysophaeum</taxon>
    </lineage>
</organism>
<sequence length="1001" mass="107586">MMFEQPPRDHWVPDEASKQCMICECAFAPLVRRRHHCRRCGALVCGPCSRQQLAARDDATAHERCCDDCWTAHHERLLRQDERLVELEAASRLRQRFEKISSVVEDDESASLVRVFALDGSSTTLACDELMTASELARAAGARFRVSGDCGLWASRRGRLDSLDAVVGAELVSNVLARWRIGGLATQKLVLPVRPVVEDETTQYPERTTHYPHGSKVVGALETIVGCQPRDGDRWTGDSVRFGGSLAVMRGRELDNEYAPNARIYEPDGYPAFESFAVVQRRRPSRRTLLVRLGARPVPVAGDVAPRSKTSLDEIDLRVVTRVVVGDGAETIVIVISGGARVGLRARDAPEAARWRAELRVGMDTTAEVLRPSHKQILTEADDVVEALYAERGRFRTARAELEAVCATLSSLSGRAIALASSRVPPRGVACCFSSGGLNSNGACGNDDYSKAPHEQQSCTSSLFLRGLTCGSSVDCVLRNAESEDEELSHAIENEVLEAARGDTLAAAHSFSQACAATAAQASMLATAATAAAHEVDAALAAMAYGPEHTHLCGLPPQVQPRTDDDQHQERRSLTAAAESAFQQYSTSSTALVASWSATVCANKINDEVPPPTKRTITTSGFAADEKEKSPAPKKPTSILDFLVPVARELQPGGRDAADAVATKSSSAAPPDDHSSGSGSGGGVTTTATVARLASGHPFFEDTDHALCIVKAALKHDVAKLRGRSRIIAERRALCTLSPSPFCTRLLATFQDANLCYVVLDFGSRGDLSLLLAARGQLDAATTRFYLACLAHGLDHCHAHGVVHRDVRAENAVIGRDGYVRLANFGLAAKLDASRRNLRTFCGTHVAPECVADGSYDHRVDWWATGCVAFELTTGNHPFRPQGTGAAAFAAICDAASGKFLPATACALRDVFSKSAASLVTSLLSARDRRLSKVADLERHVEFATFNWPAFRARDPKFTTSLPPFVFPDDASANITPSDALSFYAGSIVCFTGDNAVFDGF</sequence>
<keyword evidence="1" id="KW-0723">Serine/threonine-protein kinase</keyword>
<dbReference type="GO" id="GO:0005524">
    <property type="term" value="F:ATP binding"/>
    <property type="evidence" value="ECO:0007669"/>
    <property type="project" value="UniProtKB-KW"/>
</dbReference>
<keyword evidence="3" id="KW-0479">Metal-binding</keyword>
<dbReference type="InterPro" id="IPR011009">
    <property type="entry name" value="Kinase-like_dom_sf"/>
</dbReference>
<dbReference type="Pfam" id="PF01363">
    <property type="entry name" value="FYVE"/>
    <property type="match status" value="1"/>
</dbReference>
<evidence type="ECO:0000313" key="13">
    <source>
        <dbReference type="EMBL" id="KAJ8610842.1"/>
    </source>
</evidence>
<dbReference type="InterPro" id="IPR020635">
    <property type="entry name" value="Tyr_kinase_cat_dom"/>
</dbReference>
<gene>
    <name evidence="13" type="ORF">CTAYLR_006460</name>
</gene>
<reference evidence="13" key="1">
    <citation type="submission" date="2023-01" db="EMBL/GenBank/DDBJ databases">
        <title>Metagenome sequencing of chrysophaentin producing Chrysophaeum taylorii.</title>
        <authorList>
            <person name="Davison J."/>
            <person name="Bewley C."/>
        </authorList>
    </citation>
    <scope>NUCLEOTIDE SEQUENCE</scope>
    <source>
        <strain evidence="13">NIES-1699</strain>
    </source>
</reference>
<keyword evidence="6" id="KW-0418">Kinase</keyword>
<accession>A0AAD7ULE4</accession>
<evidence type="ECO:0000256" key="1">
    <source>
        <dbReference type="ARBA" id="ARBA00022527"/>
    </source>
</evidence>
<feature type="region of interest" description="Disordered" evidence="10">
    <location>
        <begin position="552"/>
        <end position="576"/>
    </location>
</feature>
<dbReference type="GO" id="GO:0004674">
    <property type="term" value="F:protein serine/threonine kinase activity"/>
    <property type="evidence" value="ECO:0007669"/>
    <property type="project" value="UniProtKB-KW"/>
</dbReference>
<dbReference type="InterPro" id="IPR011011">
    <property type="entry name" value="Znf_FYVE_PHD"/>
</dbReference>
<feature type="domain" description="FYVE-type" evidence="12">
    <location>
        <begin position="14"/>
        <end position="74"/>
    </location>
</feature>
<evidence type="ECO:0000256" key="3">
    <source>
        <dbReference type="ARBA" id="ARBA00022723"/>
    </source>
</evidence>
<dbReference type="GO" id="GO:0008270">
    <property type="term" value="F:zinc ion binding"/>
    <property type="evidence" value="ECO:0007669"/>
    <property type="project" value="UniProtKB-KW"/>
</dbReference>
<dbReference type="InterPro" id="IPR000719">
    <property type="entry name" value="Prot_kinase_dom"/>
</dbReference>
<evidence type="ECO:0000256" key="10">
    <source>
        <dbReference type="SAM" id="MobiDB-lite"/>
    </source>
</evidence>
<dbReference type="Gene3D" id="3.30.40.10">
    <property type="entry name" value="Zinc/RING finger domain, C3HC4 (zinc finger)"/>
    <property type="match status" value="1"/>
</dbReference>
<dbReference type="GO" id="GO:0004713">
    <property type="term" value="F:protein tyrosine kinase activity"/>
    <property type="evidence" value="ECO:0007669"/>
    <property type="project" value="InterPro"/>
</dbReference>
<evidence type="ECO:0000256" key="8">
    <source>
        <dbReference type="ARBA" id="ARBA00022840"/>
    </source>
</evidence>
<dbReference type="PROSITE" id="PS50011">
    <property type="entry name" value="PROTEIN_KINASE_DOM"/>
    <property type="match status" value="1"/>
</dbReference>
<feature type="domain" description="Protein kinase" evidence="11">
    <location>
        <begin position="670"/>
        <end position="943"/>
    </location>
</feature>
<dbReference type="SUPFAM" id="SSF56112">
    <property type="entry name" value="Protein kinase-like (PK-like)"/>
    <property type="match status" value="1"/>
</dbReference>
<protein>
    <recommendedName>
        <fullName evidence="15">Non-specific serine/threonine protein kinase</fullName>
    </recommendedName>
</protein>
<evidence type="ECO:0000256" key="2">
    <source>
        <dbReference type="ARBA" id="ARBA00022679"/>
    </source>
</evidence>
<comment type="caution">
    <text evidence="13">The sequence shown here is derived from an EMBL/GenBank/DDBJ whole genome shotgun (WGS) entry which is preliminary data.</text>
</comment>
<dbReference type="InterPro" id="IPR017455">
    <property type="entry name" value="Znf_FYVE-rel"/>
</dbReference>
<dbReference type="InterPro" id="IPR013083">
    <property type="entry name" value="Znf_RING/FYVE/PHD"/>
</dbReference>
<dbReference type="AlphaFoldDB" id="A0AAD7ULE4"/>
<dbReference type="Proteomes" id="UP001230188">
    <property type="component" value="Unassembled WGS sequence"/>
</dbReference>
<keyword evidence="5 9" id="KW-0863">Zinc-finger</keyword>
<keyword evidence="8" id="KW-0067">ATP-binding</keyword>
<name>A0AAD7ULE4_9STRA</name>
<keyword evidence="2" id="KW-0808">Transferase</keyword>
<evidence type="ECO:0000256" key="6">
    <source>
        <dbReference type="ARBA" id="ARBA00022777"/>
    </source>
</evidence>
<evidence type="ECO:0000256" key="4">
    <source>
        <dbReference type="ARBA" id="ARBA00022741"/>
    </source>
</evidence>
<evidence type="ECO:0008006" key="15">
    <source>
        <dbReference type="Google" id="ProtNLM"/>
    </source>
</evidence>
<proteinExistence type="predicted"/>
<dbReference type="Pfam" id="PF00069">
    <property type="entry name" value="Pkinase"/>
    <property type="match status" value="1"/>
</dbReference>
<keyword evidence="7" id="KW-0862">Zinc</keyword>
<dbReference type="SMART" id="SM00064">
    <property type="entry name" value="FYVE"/>
    <property type="match status" value="1"/>
</dbReference>
<evidence type="ECO:0000256" key="5">
    <source>
        <dbReference type="ARBA" id="ARBA00022771"/>
    </source>
</evidence>
<dbReference type="SUPFAM" id="SSF57903">
    <property type="entry name" value="FYVE/PHD zinc finger"/>
    <property type="match status" value="1"/>
</dbReference>
<evidence type="ECO:0000256" key="9">
    <source>
        <dbReference type="PROSITE-ProRule" id="PRU00091"/>
    </source>
</evidence>
<evidence type="ECO:0000256" key="7">
    <source>
        <dbReference type="ARBA" id="ARBA00022833"/>
    </source>
</evidence>
<keyword evidence="14" id="KW-1185">Reference proteome</keyword>
<dbReference type="PROSITE" id="PS50178">
    <property type="entry name" value="ZF_FYVE"/>
    <property type="match status" value="1"/>
</dbReference>
<dbReference type="SMART" id="SM00219">
    <property type="entry name" value="TyrKc"/>
    <property type="match status" value="1"/>
</dbReference>
<dbReference type="PANTHER" id="PTHR24353">
    <property type="entry name" value="CYCLIC NUCLEOTIDE-DEPENDENT PROTEIN KINASE"/>
    <property type="match status" value="1"/>
</dbReference>
<dbReference type="InterPro" id="IPR000306">
    <property type="entry name" value="Znf_FYVE"/>
</dbReference>
<evidence type="ECO:0000313" key="14">
    <source>
        <dbReference type="Proteomes" id="UP001230188"/>
    </source>
</evidence>
<dbReference type="Gene3D" id="3.30.200.20">
    <property type="entry name" value="Phosphorylase Kinase, domain 1"/>
    <property type="match status" value="1"/>
</dbReference>
<feature type="region of interest" description="Disordered" evidence="10">
    <location>
        <begin position="653"/>
        <end position="684"/>
    </location>
</feature>